<gene>
    <name evidence="3" type="ORF">PPSIR1_17300</name>
</gene>
<dbReference type="OrthoDB" id="5480778at2"/>
<feature type="domain" description="Response regulatory" evidence="2">
    <location>
        <begin position="311"/>
        <end position="447"/>
    </location>
</feature>
<name>A6GA25_9BACT</name>
<dbReference type="STRING" id="391625.PPSIR1_17300"/>
<comment type="caution">
    <text evidence="3">The sequence shown here is derived from an EMBL/GenBank/DDBJ whole genome shotgun (WGS) entry which is preliminary data.</text>
</comment>
<dbReference type="EMBL" id="ABCS01000049">
    <property type="protein sequence ID" value="EDM77238.1"/>
    <property type="molecule type" value="Genomic_DNA"/>
</dbReference>
<dbReference type="AlphaFoldDB" id="A6GA25"/>
<dbReference type="eggNOG" id="COG0784">
    <property type="taxonomic scope" value="Bacteria"/>
</dbReference>
<dbReference type="Pfam" id="PF13289">
    <property type="entry name" value="SIR2_2"/>
    <property type="match status" value="1"/>
</dbReference>
<evidence type="ECO:0000313" key="3">
    <source>
        <dbReference type="EMBL" id="EDM77238.1"/>
    </source>
</evidence>
<dbReference type="Gene3D" id="3.40.50.2300">
    <property type="match status" value="1"/>
</dbReference>
<dbReference type="GO" id="GO:0000160">
    <property type="term" value="P:phosphorelay signal transduction system"/>
    <property type="evidence" value="ECO:0007669"/>
    <property type="project" value="InterPro"/>
</dbReference>
<evidence type="ECO:0000256" key="1">
    <source>
        <dbReference type="PROSITE-ProRule" id="PRU00169"/>
    </source>
</evidence>
<dbReference type="PROSITE" id="PS50110">
    <property type="entry name" value="RESPONSE_REGULATORY"/>
    <property type="match status" value="1"/>
</dbReference>
<dbReference type="RefSeq" id="WP_006973567.1">
    <property type="nucleotide sequence ID" value="NZ_ABCS01000049.1"/>
</dbReference>
<comment type="caution">
    <text evidence="1">Lacks conserved residue(s) required for the propagation of feature annotation.</text>
</comment>
<keyword evidence="4" id="KW-1185">Reference proteome</keyword>
<dbReference type="InterPro" id="IPR029035">
    <property type="entry name" value="DHS-like_NAD/FAD-binding_dom"/>
</dbReference>
<dbReference type="SUPFAM" id="SSF52467">
    <property type="entry name" value="DHS-like NAD/FAD-binding domain"/>
    <property type="match status" value="1"/>
</dbReference>
<reference evidence="3 4" key="1">
    <citation type="submission" date="2007-06" db="EMBL/GenBank/DDBJ databases">
        <authorList>
            <person name="Shimkets L."/>
            <person name="Ferriera S."/>
            <person name="Johnson J."/>
            <person name="Kravitz S."/>
            <person name="Beeson K."/>
            <person name="Sutton G."/>
            <person name="Rogers Y.-H."/>
            <person name="Friedman R."/>
            <person name="Frazier M."/>
            <person name="Venter J.C."/>
        </authorList>
    </citation>
    <scope>NUCLEOTIDE SEQUENCE [LARGE SCALE GENOMIC DNA]</scope>
    <source>
        <strain evidence="3 4">SIR-1</strain>
    </source>
</reference>
<evidence type="ECO:0000259" key="2">
    <source>
        <dbReference type="PROSITE" id="PS50110"/>
    </source>
</evidence>
<dbReference type="Proteomes" id="UP000005801">
    <property type="component" value="Unassembled WGS sequence"/>
</dbReference>
<dbReference type="InterPro" id="IPR001789">
    <property type="entry name" value="Sig_transdc_resp-reg_receiver"/>
</dbReference>
<evidence type="ECO:0000313" key="4">
    <source>
        <dbReference type="Proteomes" id="UP000005801"/>
    </source>
</evidence>
<protein>
    <recommendedName>
        <fullName evidence="2">Response regulatory domain-containing protein</fullName>
    </recommendedName>
</protein>
<organism evidence="3 4">
    <name type="scientific">Plesiocystis pacifica SIR-1</name>
    <dbReference type="NCBI Taxonomy" id="391625"/>
    <lineage>
        <taxon>Bacteria</taxon>
        <taxon>Pseudomonadati</taxon>
        <taxon>Myxococcota</taxon>
        <taxon>Polyangia</taxon>
        <taxon>Nannocystales</taxon>
        <taxon>Nannocystaceae</taxon>
        <taxon>Plesiocystis</taxon>
    </lineage>
</organism>
<sequence length="447" mass="50238">MAHTQRLFTCPPELASEIVAGNCVAFIGAGFSGAAKLPDWRGLLSGLAQEAGPELSVRVDAILGSDPSAEDFHLAAQLLEDSLGRERLMAGLRGQLHVEPDQLPPTMRRRVDVLRRVPFRAILTTNYDSLLGGELATRTSYVHALRPDGHRWFERRFWLDHPGPRVLALHGQLGTPEGERALVLTRRDYRRRLYQDPGYATFLRSLLSTRTVLYLGFSFTDAYLNELRSEVLDLLDFRHGSRPVAYAVVANSPPSVRDYYLQHEGVQMLDYSTARGPSGAYDHSGFDRWLEAIYAAASPRRRFAHLLAGKRVLWLDPHPENNETIRAFFASISEERPLQAGAVALEEVTAVEDAIARLRAARDAGQPHDLVISHWGEDEAEDWQGERLANGPRLLARMRSEDLRAPVLVFSSSRDETQRRRTVRGLGAMAYCSRFETFFAELERVLV</sequence>
<accession>A6GA25</accession>
<proteinExistence type="predicted"/>